<evidence type="ECO:0000313" key="8">
    <source>
        <dbReference type="Proteomes" id="UP001607157"/>
    </source>
</evidence>
<gene>
    <name evidence="7" type="ORF">ACGRVM_07025</name>
</gene>
<dbReference type="Pfam" id="PF08281">
    <property type="entry name" value="Sigma70_r4_2"/>
    <property type="match status" value="1"/>
</dbReference>
<dbReference type="Pfam" id="PF04542">
    <property type="entry name" value="Sigma70_r2"/>
    <property type="match status" value="1"/>
</dbReference>
<keyword evidence="3" id="KW-0731">Sigma factor</keyword>
<evidence type="ECO:0000259" key="6">
    <source>
        <dbReference type="Pfam" id="PF08281"/>
    </source>
</evidence>
<evidence type="ECO:0000256" key="3">
    <source>
        <dbReference type="ARBA" id="ARBA00023082"/>
    </source>
</evidence>
<evidence type="ECO:0000256" key="1">
    <source>
        <dbReference type="ARBA" id="ARBA00010641"/>
    </source>
</evidence>
<dbReference type="InterPro" id="IPR007627">
    <property type="entry name" value="RNA_pol_sigma70_r2"/>
</dbReference>
<dbReference type="Proteomes" id="UP001607157">
    <property type="component" value="Unassembled WGS sequence"/>
</dbReference>
<dbReference type="Gene3D" id="1.10.10.10">
    <property type="entry name" value="Winged helix-like DNA-binding domain superfamily/Winged helix DNA-binding domain"/>
    <property type="match status" value="1"/>
</dbReference>
<dbReference type="NCBIfam" id="TIGR02937">
    <property type="entry name" value="sigma70-ECF"/>
    <property type="match status" value="1"/>
</dbReference>
<dbReference type="InterPro" id="IPR013249">
    <property type="entry name" value="RNA_pol_sigma70_r4_t2"/>
</dbReference>
<feature type="domain" description="RNA polymerase sigma factor 70 region 4 type 2" evidence="6">
    <location>
        <begin position="138"/>
        <end position="188"/>
    </location>
</feature>
<evidence type="ECO:0000256" key="2">
    <source>
        <dbReference type="ARBA" id="ARBA00023015"/>
    </source>
</evidence>
<keyword evidence="4" id="KW-0804">Transcription</keyword>
<reference evidence="7 8" key="1">
    <citation type="submission" date="2024-10" db="EMBL/GenBank/DDBJ databases">
        <authorList>
            <person name="Yang X.-N."/>
        </authorList>
    </citation>
    <scope>NUCLEOTIDE SEQUENCE [LARGE SCALE GENOMIC DNA]</scope>
    <source>
        <strain evidence="7 8">CAU 1059</strain>
    </source>
</reference>
<dbReference type="RefSeq" id="WP_377172740.1">
    <property type="nucleotide sequence ID" value="NZ_JBHTJC010000005.1"/>
</dbReference>
<dbReference type="SUPFAM" id="SSF88946">
    <property type="entry name" value="Sigma2 domain of RNA polymerase sigma factors"/>
    <property type="match status" value="1"/>
</dbReference>
<dbReference type="InterPro" id="IPR013324">
    <property type="entry name" value="RNA_pol_sigma_r3/r4-like"/>
</dbReference>
<organism evidence="7 8">
    <name type="scientific">Roseovarius aquimarinus</name>
    <dbReference type="NCBI Taxonomy" id="1229156"/>
    <lineage>
        <taxon>Bacteria</taxon>
        <taxon>Pseudomonadati</taxon>
        <taxon>Pseudomonadota</taxon>
        <taxon>Alphaproteobacteria</taxon>
        <taxon>Rhodobacterales</taxon>
        <taxon>Roseobacteraceae</taxon>
        <taxon>Roseovarius</taxon>
    </lineage>
</organism>
<sequence length="199" mass="22248">MGSAARHFFGLEVQRAGGRGKALPDDLGGLLEWTAQGSREAFAAVHERTYGASFGLLMVMLRDRDEASDVLQEAYIRIWTKAHLYRRTGAAPMSWIKMIVRNAAIDRLRARRRHESETVFEDVYPDEAGLGHEERITLGACMGELDEDKRALVHQVYLEGRTYEDMAARTGAPLNTVKSWLRRSLLQLQSCMGRGGPGA</sequence>
<evidence type="ECO:0000256" key="4">
    <source>
        <dbReference type="ARBA" id="ARBA00023163"/>
    </source>
</evidence>
<comment type="similarity">
    <text evidence="1">Belongs to the sigma-70 factor family. ECF subfamily.</text>
</comment>
<evidence type="ECO:0000259" key="5">
    <source>
        <dbReference type="Pfam" id="PF04542"/>
    </source>
</evidence>
<evidence type="ECO:0000313" key="7">
    <source>
        <dbReference type="EMBL" id="MFH0253638.1"/>
    </source>
</evidence>
<proteinExistence type="inferred from homology"/>
<dbReference type="InterPro" id="IPR014284">
    <property type="entry name" value="RNA_pol_sigma-70_dom"/>
</dbReference>
<dbReference type="InterPro" id="IPR036388">
    <property type="entry name" value="WH-like_DNA-bd_sf"/>
</dbReference>
<dbReference type="InterPro" id="IPR039425">
    <property type="entry name" value="RNA_pol_sigma-70-like"/>
</dbReference>
<dbReference type="SUPFAM" id="SSF88659">
    <property type="entry name" value="Sigma3 and sigma4 domains of RNA polymerase sigma factors"/>
    <property type="match status" value="1"/>
</dbReference>
<dbReference type="PANTHER" id="PTHR43133:SF62">
    <property type="entry name" value="RNA POLYMERASE SIGMA FACTOR SIGZ"/>
    <property type="match status" value="1"/>
</dbReference>
<accession>A0ABW7I6L1</accession>
<feature type="domain" description="RNA polymerase sigma-70 region 2" evidence="5">
    <location>
        <begin position="55"/>
        <end position="113"/>
    </location>
</feature>
<protein>
    <submittedName>
        <fullName evidence="7">Sigma-70 family RNA polymerase sigma factor</fullName>
    </submittedName>
</protein>
<keyword evidence="2" id="KW-0805">Transcription regulation</keyword>
<dbReference type="Gene3D" id="1.10.1740.10">
    <property type="match status" value="1"/>
</dbReference>
<dbReference type="InterPro" id="IPR013325">
    <property type="entry name" value="RNA_pol_sigma_r2"/>
</dbReference>
<dbReference type="PANTHER" id="PTHR43133">
    <property type="entry name" value="RNA POLYMERASE ECF-TYPE SIGMA FACTO"/>
    <property type="match status" value="1"/>
</dbReference>
<dbReference type="EMBL" id="JBIHMM010000001">
    <property type="protein sequence ID" value="MFH0253638.1"/>
    <property type="molecule type" value="Genomic_DNA"/>
</dbReference>
<keyword evidence="8" id="KW-1185">Reference proteome</keyword>
<comment type="caution">
    <text evidence="7">The sequence shown here is derived from an EMBL/GenBank/DDBJ whole genome shotgun (WGS) entry which is preliminary data.</text>
</comment>
<name>A0ABW7I6L1_9RHOB</name>